<sequence length="255" mass="27697">MAYIPEGQFDTLNAYLKTSNSPLYTQNGLEGQLAAQINTAFPLAASSGPTSSASDTAASGSSSTTRTRDIIIGVCVGIGGLLWVGLVYWIYKRVKRSNERAVHNRLSEHMSSMPGYGGPDRRVSRAPSIAASEVDDRPSSFYASPLDNDRFRGDYPRSSENPFGDGHESPTTYGPSVFGTSWFAQPKPNATTSRMSQNPFEEMVTRSFLTTSGSNGNLGSGLPQRRSTAGRRVEVQKGMISQPTLQTNSLEFREY</sequence>
<keyword evidence="2" id="KW-0472">Membrane</keyword>
<dbReference type="GO" id="GO:0001402">
    <property type="term" value="P:signal transduction involved in filamentous growth"/>
    <property type="evidence" value="ECO:0007669"/>
    <property type="project" value="TreeGrafter"/>
</dbReference>
<proteinExistence type="predicted"/>
<dbReference type="Proteomes" id="UP000193986">
    <property type="component" value="Unassembled WGS sequence"/>
</dbReference>
<dbReference type="GO" id="GO:0005034">
    <property type="term" value="F:osmosensor activity"/>
    <property type="evidence" value="ECO:0007669"/>
    <property type="project" value="InterPro"/>
</dbReference>
<evidence type="ECO:0000256" key="2">
    <source>
        <dbReference type="SAM" id="Phobius"/>
    </source>
</evidence>
<dbReference type="GO" id="GO:0030427">
    <property type="term" value="C:site of polarized growth"/>
    <property type="evidence" value="ECO:0007669"/>
    <property type="project" value="TreeGrafter"/>
</dbReference>
<dbReference type="GO" id="GO:0005576">
    <property type="term" value="C:extracellular region"/>
    <property type="evidence" value="ECO:0007669"/>
    <property type="project" value="TreeGrafter"/>
</dbReference>
<comment type="caution">
    <text evidence="3">The sequence shown here is derived from an EMBL/GenBank/DDBJ whole genome shotgun (WGS) entry which is preliminary data.</text>
</comment>
<dbReference type="GO" id="GO:0006972">
    <property type="term" value="P:hyperosmotic response"/>
    <property type="evidence" value="ECO:0007669"/>
    <property type="project" value="TreeGrafter"/>
</dbReference>
<gene>
    <name evidence="3" type="ORF">BCR39DRAFT_567201</name>
</gene>
<feature type="transmembrane region" description="Helical" evidence="2">
    <location>
        <begin position="70"/>
        <end position="91"/>
    </location>
</feature>
<dbReference type="GO" id="GO:0030010">
    <property type="term" value="P:establishment of cell polarity"/>
    <property type="evidence" value="ECO:0007669"/>
    <property type="project" value="TreeGrafter"/>
</dbReference>
<evidence type="ECO:0000256" key="1">
    <source>
        <dbReference type="SAM" id="MobiDB-lite"/>
    </source>
</evidence>
<dbReference type="AlphaFoldDB" id="A0A1Y2AG47"/>
<dbReference type="PANTHER" id="PTHR35778:SF1">
    <property type="entry name" value="SIGNALING MUCIN HKR1-RELATED"/>
    <property type="match status" value="1"/>
</dbReference>
<evidence type="ECO:0000313" key="4">
    <source>
        <dbReference type="Proteomes" id="UP000193986"/>
    </source>
</evidence>
<keyword evidence="2" id="KW-0812">Transmembrane</keyword>
<evidence type="ECO:0000313" key="3">
    <source>
        <dbReference type="EMBL" id="ORY21476.1"/>
    </source>
</evidence>
<dbReference type="InterPro" id="IPR039295">
    <property type="entry name" value="MSB2"/>
</dbReference>
<organism evidence="3 4">
    <name type="scientific">Naematelia encephala</name>
    <dbReference type="NCBI Taxonomy" id="71784"/>
    <lineage>
        <taxon>Eukaryota</taxon>
        <taxon>Fungi</taxon>
        <taxon>Dikarya</taxon>
        <taxon>Basidiomycota</taxon>
        <taxon>Agaricomycotina</taxon>
        <taxon>Tremellomycetes</taxon>
        <taxon>Tremellales</taxon>
        <taxon>Naemateliaceae</taxon>
        <taxon>Naematelia</taxon>
    </lineage>
</organism>
<protein>
    <submittedName>
        <fullName evidence="3">Uncharacterized protein</fullName>
    </submittedName>
</protein>
<dbReference type="OrthoDB" id="3366093at2759"/>
<dbReference type="EMBL" id="MCFC01000110">
    <property type="protein sequence ID" value="ORY21476.1"/>
    <property type="molecule type" value="Genomic_DNA"/>
</dbReference>
<accession>A0A1Y2AG47</accession>
<feature type="region of interest" description="Disordered" evidence="1">
    <location>
        <begin position="129"/>
        <end position="169"/>
    </location>
</feature>
<name>A0A1Y2AG47_9TREE</name>
<reference evidence="3 4" key="1">
    <citation type="submission" date="2016-07" db="EMBL/GenBank/DDBJ databases">
        <title>Pervasive Adenine N6-methylation of Active Genes in Fungi.</title>
        <authorList>
            <consortium name="DOE Joint Genome Institute"/>
            <person name="Mondo S.J."/>
            <person name="Dannebaum R.O."/>
            <person name="Kuo R.C."/>
            <person name="Labutti K."/>
            <person name="Haridas S."/>
            <person name="Kuo A."/>
            <person name="Salamov A."/>
            <person name="Ahrendt S.R."/>
            <person name="Lipzen A."/>
            <person name="Sullivan W."/>
            <person name="Andreopoulos W.B."/>
            <person name="Clum A."/>
            <person name="Lindquist E."/>
            <person name="Daum C."/>
            <person name="Ramamoorthy G.K."/>
            <person name="Gryganskyi A."/>
            <person name="Culley D."/>
            <person name="Magnuson J.K."/>
            <person name="James T.Y."/>
            <person name="O'Malley M.A."/>
            <person name="Stajich J.E."/>
            <person name="Spatafora J.W."/>
            <person name="Visel A."/>
            <person name="Grigoriev I.V."/>
        </authorList>
    </citation>
    <scope>NUCLEOTIDE SEQUENCE [LARGE SCALE GENOMIC DNA]</scope>
    <source>
        <strain evidence="3 4">68-887.2</strain>
    </source>
</reference>
<keyword evidence="2" id="KW-1133">Transmembrane helix</keyword>
<dbReference type="InParanoid" id="A0A1Y2AG47"/>
<dbReference type="GO" id="GO:0005886">
    <property type="term" value="C:plasma membrane"/>
    <property type="evidence" value="ECO:0007669"/>
    <property type="project" value="InterPro"/>
</dbReference>
<feature type="compositionally biased region" description="Basic and acidic residues" evidence="1">
    <location>
        <begin position="147"/>
        <end position="157"/>
    </location>
</feature>
<dbReference type="STRING" id="71784.A0A1Y2AG47"/>
<dbReference type="GO" id="GO:0009986">
    <property type="term" value="C:cell surface"/>
    <property type="evidence" value="ECO:0007669"/>
    <property type="project" value="TreeGrafter"/>
</dbReference>
<dbReference type="GO" id="GO:0007232">
    <property type="term" value="P:osmosensory signaling pathway via Sho1 osmosensor"/>
    <property type="evidence" value="ECO:0007669"/>
    <property type="project" value="InterPro"/>
</dbReference>
<dbReference type="PANTHER" id="PTHR35778">
    <property type="entry name" value="SIGNALING MUCIN HKR1-RELATED"/>
    <property type="match status" value="1"/>
</dbReference>
<dbReference type="GO" id="GO:0031505">
    <property type="term" value="P:fungal-type cell wall organization"/>
    <property type="evidence" value="ECO:0007669"/>
    <property type="project" value="TreeGrafter"/>
</dbReference>
<keyword evidence="4" id="KW-1185">Reference proteome</keyword>